<dbReference type="Proteomes" id="UP000268094">
    <property type="component" value="Unassembled WGS sequence"/>
</dbReference>
<proteinExistence type="predicted"/>
<dbReference type="GO" id="GO:0052689">
    <property type="term" value="F:carboxylic ester hydrolase activity"/>
    <property type="evidence" value="ECO:0007669"/>
    <property type="project" value="UniProtKB-ARBA"/>
</dbReference>
<dbReference type="PANTHER" id="PTHR22946:SF9">
    <property type="entry name" value="POLYKETIDE TRANSFERASE AF380"/>
    <property type="match status" value="1"/>
</dbReference>
<dbReference type="EMBL" id="RAVZ01000076">
    <property type="protein sequence ID" value="RKG88812.1"/>
    <property type="molecule type" value="Genomic_DNA"/>
</dbReference>
<feature type="domain" description="Xaa-Pro dipeptidyl-peptidase-like" evidence="2">
    <location>
        <begin position="94"/>
        <end position="191"/>
    </location>
</feature>
<keyword evidence="4" id="KW-1185">Reference proteome</keyword>
<dbReference type="PANTHER" id="PTHR22946">
    <property type="entry name" value="DIENELACTONE HYDROLASE DOMAIN-CONTAINING PROTEIN-RELATED"/>
    <property type="match status" value="1"/>
</dbReference>
<keyword evidence="1 3" id="KW-0378">Hydrolase</keyword>
<dbReference type="RefSeq" id="WP_120541075.1">
    <property type="nucleotide sequence ID" value="NZ_RAVZ01000076.1"/>
</dbReference>
<dbReference type="InterPro" id="IPR000383">
    <property type="entry name" value="Xaa-Pro-like_dom"/>
</dbReference>
<name>A0A3A8IZJ7_9BACT</name>
<protein>
    <submittedName>
        <fullName evidence="3">Alpha/beta fold hydrolase</fullName>
    </submittedName>
</protein>
<sequence>MKRVLATGLVLGGVALLALAAWVAVRSARYIASEVYPPRQPVERPPAEGAFAGLRDVSFQDRDGLLLKGWYLPPRNGALVILVHGLSGNRTQLLPEARFLAQAGYGLVLFDLGAHGESAGTVSTYGDREAGQVMAAVDFAVRQPEVDARRVGALGFSLGGYSVLKAAAGDPRLKAVVVEAAAVAPAQALQDELGHWGPLGLWPALTVMKRAGVDVNAVQPARDMAALSGRPVLLVAGTEDPWVPDAALDNLLGQGRGPWEKWRVPGTGHGDYLLASPEEYPRRVLGFFSRFL</sequence>
<dbReference type="AlphaFoldDB" id="A0A3A8IZJ7"/>
<evidence type="ECO:0000313" key="4">
    <source>
        <dbReference type="Proteomes" id="UP000268094"/>
    </source>
</evidence>
<gene>
    <name evidence="3" type="ORF">D7V88_13680</name>
</gene>
<dbReference type="SUPFAM" id="SSF53474">
    <property type="entry name" value="alpha/beta-Hydrolases"/>
    <property type="match status" value="1"/>
</dbReference>
<accession>A0A3A8IZJ7</accession>
<dbReference type="Pfam" id="PF02129">
    <property type="entry name" value="Peptidase_S15"/>
    <property type="match status" value="1"/>
</dbReference>
<evidence type="ECO:0000256" key="1">
    <source>
        <dbReference type="ARBA" id="ARBA00022801"/>
    </source>
</evidence>
<dbReference type="OrthoDB" id="9805123at2"/>
<evidence type="ECO:0000259" key="2">
    <source>
        <dbReference type="Pfam" id="PF02129"/>
    </source>
</evidence>
<comment type="caution">
    <text evidence="3">The sequence shown here is derived from an EMBL/GenBank/DDBJ whole genome shotgun (WGS) entry which is preliminary data.</text>
</comment>
<dbReference type="InterPro" id="IPR050261">
    <property type="entry name" value="FrsA_esterase"/>
</dbReference>
<organism evidence="3 4">
    <name type="scientific">Corallococcus terminator</name>
    <dbReference type="NCBI Taxonomy" id="2316733"/>
    <lineage>
        <taxon>Bacteria</taxon>
        <taxon>Pseudomonadati</taxon>
        <taxon>Myxococcota</taxon>
        <taxon>Myxococcia</taxon>
        <taxon>Myxococcales</taxon>
        <taxon>Cystobacterineae</taxon>
        <taxon>Myxococcaceae</taxon>
        <taxon>Corallococcus</taxon>
    </lineage>
</organism>
<dbReference type="InterPro" id="IPR029058">
    <property type="entry name" value="AB_hydrolase_fold"/>
</dbReference>
<evidence type="ECO:0000313" key="3">
    <source>
        <dbReference type="EMBL" id="RKG88812.1"/>
    </source>
</evidence>
<reference evidence="4" key="1">
    <citation type="submission" date="2018-09" db="EMBL/GenBank/DDBJ databases">
        <authorList>
            <person name="Livingstone P.G."/>
            <person name="Whitworth D.E."/>
        </authorList>
    </citation>
    <scope>NUCLEOTIDE SEQUENCE [LARGE SCALE GENOMIC DNA]</scope>
    <source>
        <strain evidence="4">CA054A</strain>
    </source>
</reference>
<dbReference type="Gene3D" id="3.40.50.1820">
    <property type="entry name" value="alpha/beta hydrolase"/>
    <property type="match status" value="1"/>
</dbReference>